<dbReference type="AlphaFoldDB" id="A0A2I1N932"/>
<sequence>MINILELESSLGFGGQEHRTQRVINGLDKNKFRVFYGLNKGSKSLLKDIDCEFVEFNLKKVYNLFEIIKICKFVKKNKIDIISTHSGKDGIIGAIVGKICKIKVVRTRHLQLPITSPFTYNLNTKVVGVCQAVCDDLIKRGVKKEIVTRIYTGIDTNKYTPNFSINLKKEFSLSDDTVCIVIVAVLRAAKNHKLLIEAFNELNIENSALFIVGDGPQKENLQNLTKDKKNIFMLGNRNDVNEFLGSMDILVLPSNMEAIGGVILEASSCEVATIASNVGGLGESVCDKKSGLLFENGNKEALKKALKELILNKDLRDRFAKFGREYVIKNFSIEKMIKDTEKLYESL</sequence>
<dbReference type="InterPro" id="IPR050194">
    <property type="entry name" value="Glycosyltransferase_grp1"/>
</dbReference>
<dbReference type="EMBL" id="PKHU01000006">
    <property type="protein sequence ID" value="PKZ28872.1"/>
    <property type="molecule type" value="Genomic_DNA"/>
</dbReference>
<dbReference type="SUPFAM" id="SSF53756">
    <property type="entry name" value="UDP-Glycosyltransferase/glycogen phosphorylase"/>
    <property type="match status" value="1"/>
</dbReference>
<feature type="domain" description="Glycosyl transferase family 1" evidence="1">
    <location>
        <begin position="168"/>
        <end position="325"/>
    </location>
</feature>
<organism evidence="3 4">
    <name type="scientific">Campylobacter ureolyticus</name>
    <dbReference type="NCBI Taxonomy" id="827"/>
    <lineage>
        <taxon>Bacteria</taxon>
        <taxon>Pseudomonadati</taxon>
        <taxon>Campylobacterota</taxon>
        <taxon>Epsilonproteobacteria</taxon>
        <taxon>Campylobacterales</taxon>
        <taxon>Campylobacteraceae</taxon>
        <taxon>Campylobacter</taxon>
    </lineage>
</organism>
<evidence type="ECO:0000313" key="4">
    <source>
        <dbReference type="Proteomes" id="UP000234639"/>
    </source>
</evidence>
<reference evidence="3 4" key="1">
    <citation type="submission" date="2017-12" db="EMBL/GenBank/DDBJ databases">
        <title>Phylogenetic diversity of female urinary microbiome.</title>
        <authorList>
            <person name="Thomas-White K."/>
            <person name="Wolfe A.J."/>
        </authorList>
    </citation>
    <scope>NUCLEOTIDE SEQUENCE [LARGE SCALE GENOMIC DNA]</scope>
    <source>
        <strain evidence="3 4">UMB0112</strain>
    </source>
</reference>
<accession>A0A2I1N932</accession>
<evidence type="ECO:0000259" key="2">
    <source>
        <dbReference type="Pfam" id="PF13439"/>
    </source>
</evidence>
<dbReference type="Gene3D" id="3.40.50.2000">
    <property type="entry name" value="Glycogen Phosphorylase B"/>
    <property type="match status" value="2"/>
</dbReference>
<dbReference type="PANTHER" id="PTHR45947">
    <property type="entry name" value="SULFOQUINOVOSYL TRANSFERASE SQD2"/>
    <property type="match status" value="1"/>
</dbReference>
<dbReference type="GO" id="GO:0016758">
    <property type="term" value="F:hexosyltransferase activity"/>
    <property type="evidence" value="ECO:0007669"/>
    <property type="project" value="TreeGrafter"/>
</dbReference>
<dbReference type="InterPro" id="IPR001296">
    <property type="entry name" value="Glyco_trans_1"/>
</dbReference>
<comment type="caution">
    <text evidence="3">The sequence shown here is derived from an EMBL/GenBank/DDBJ whole genome shotgun (WGS) entry which is preliminary data.</text>
</comment>
<feature type="domain" description="Glycosyltransferase subfamily 4-like N-terminal" evidence="2">
    <location>
        <begin position="13"/>
        <end position="157"/>
    </location>
</feature>
<protein>
    <submittedName>
        <fullName evidence="3">Glycosyl transferase family 1</fullName>
    </submittedName>
</protein>
<name>A0A2I1N932_9BACT</name>
<dbReference type="Pfam" id="PF13439">
    <property type="entry name" value="Glyco_transf_4"/>
    <property type="match status" value="1"/>
</dbReference>
<keyword evidence="3" id="KW-0808">Transferase</keyword>
<dbReference type="CDD" id="cd03801">
    <property type="entry name" value="GT4_PimA-like"/>
    <property type="match status" value="1"/>
</dbReference>
<evidence type="ECO:0000259" key="1">
    <source>
        <dbReference type="Pfam" id="PF00534"/>
    </source>
</evidence>
<proteinExistence type="predicted"/>
<dbReference type="InterPro" id="IPR028098">
    <property type="entry name" value="Glyco_trans_4-like_N"/>
</dbReference>
<dbReference type="Pfam" id="PF00534">
    <property type="entry name" value="Glycos_transf_1"/>
    <property type="match status" value="1"/>
</dbReference>
<evidence type="ECO:0000313" key="3">
    <source>
        <dbReference type="EMBL" id="PKZ28872.1"/>
    </source>
</evidence>
<dbReference type="PANTHER" id="PTHR45947:SF3">
    <property type="entry name" value="SULFOQUINOVOSYL TRANSFERASE SQD2"/>
    <property type="match status" value="1"/>
</dbReference>
<dbReference type="Proteomes" id="UP000234639">
    <property type="component" value="Unassembled WGS sequence"/>
</dbReference>
<gene>
    <name evidence="3" type="ORF">CYJ41_07145</name>
</gene>
<dbReference type="RefSeq" id="WP_101637564.1">
    <property type="nucleotide sequence ID" value="NZ_JANQCS010000002.1"/>
</dbReference>